<dbReference type="EMBL" id="CAJGYO010000007">
    <property type="protein sequence ID" value="CAD6246541.1"/>
    <property type="molecule type" value="Genomic_DNA"/>
</dbReference>
<reference evidence="1" key="1">
    <citation type="submission" date="2020-10" db="EMBL/GenBank/DDBJ databases">
        <authorList>
            <person name="Han B."/>
            <person name="Lu T."/>
            <person name="Zhao Q."/>
            <person name="Huang X."/>
            <person name="Zhao Y."/>
        </authorList>
    </citation>
    <scope>NUCLEOTIDE SEQUENCE</scope>
</reference>
<organism evidence="1 2">
    <name type="scientific">Miscanthus lutarioriparius</name>
    <dbReference type="NCBI Taxonomy" id="422564"/>
    <lineage>
        <taxon>Eukaryota</taxon>
        <taxon>Viridiplantae</taxon>
        <taxon>Streptophyta</taxon>
        <taxon>Embryophyta</taxon>
        <taxon>Tracheophyta</taxon>
        <taxon>Spermatophyta</taxon>
        <taxon>Magnoliopsida</taxon>
        <taxon>Liliopsida</taxon>
        <taxon>Poales</taxon>
        <taxon>Poaceae</taxon>
        <taxon>PACMAD clade</taxon>
        <taxon>Panicoideae</taxon>
        <taxon>Andropogonodae</taxon>
        <taxon>Andropogoneae</taxon>
        <taxon>Saccharinae</taxon>
        <taxon>Miscanthus</taxon>
    </lineage>
</organism>
<protein>
    <submittedName>
        <fullName evidence="1">Uncharacterized protein</fullName>
    </submittedName>
</protein>
<proteinExistence type="predicted"/>
<dbReference type="AlphaFoldDB" id="A0A811PTA8"/>
<gene>
    <name evidence="1" type="ORF">NCGR_LOCUS30790</name>
</gene>
<dbReference type="Proteomes" id="UP000604825">
    <property type="component" value="Unassembled WGS sequence"/>
</dbReference>
<keyword evidence="2" id="KW-1185">Reference proteome</keyword>
<evidence type="ECO:0000313" key="2">
    <source>
        <dbReference type="Proteomes" id="UP000604825"/>
    </source>
</evidence>
<sequence length="103" mass="10969">MAATNRNLSAARNRIGTKATNSGVEEAAKRTIAMTMGTVVANTRPKALEDAAALSMVAVVADRATANSTDAAKGEEQLTNNMRRRGILGQHLFILKAKCNQRN</sequence>
<evidence type="ECO:0000313" key="1">
    <source>
        <dbReference type="EMBL" id="CAD6246541.1"/>
    </source>
</evidence>
<accession>A0A811PTA8</accession>
<comment type="caution">
    <text evidence="1">The sequence shown here is derived from an EMBL/GenBank/DDBJ whole genome shotgun (WGS) entry which is preliminary data.</text>
</comment>
<name>A0A811PTA8_9POAL</name>
<dbReference type="OrthoDB" id="718176at2759"/>